<dbReference type="EMBL" id="SRSF01000001">
    <property type="protein sequence ID" value="THH41806.1"/>
    <property type="molecule type" value="Genomic_DNA"/>
</dbReference>
<reference evidence="1 2" key="1">
    <citation type="submission" date="2019-04" db="EMBL/GenBank/DDBJ databases">
        <title>Lewinella litorea sp. nov., isolated from a marine sand.</title>
        <authorList>
            <person name="Yoon J.-H."/>
        </authorList>
    </citation>
    <scope>NUCLEOTIDE SEQUENCE [LARGE SCALE GENOMIC DNA]</scope>
    <source>
        <strain evidence="1 2">HSMS-39</strain>
    </source>
</reference>
<proteinExistence type="predicted"/>
<evidence type="ECO:0000313" key="2">
    <source>
        <dbReference type="Proteomes" id="UP000308528"/>
    </source>
</evidence>
<gene>
    <name evidence="1" type="ORF">E4021_04240</name>
</gene>
<keyword evidence="2" id="KW-1185">Reference proteome</keyword>
<dbReference type="Proteomes" id="UP000308528">
    <property type="component" value="Unassembled WGS sequence"/>
</dbReference>
<evidence type="ECO:0008006" key="3">
    <source>
        <dbReference type="Google" id="ProtNLM"/>
    </source>
</evidence>
<protein>
    <recommendedName>
        <fullName evidence="3">EboA domain-containing protein</fullName>
    </recommendedName>
</protein>
<accession>A0A4S4NP56</accession>
<comment type="caution">
    <text evidence="1">The sequence shown here is derived from an EMBL/GenBank/DDBJ whole genome shotgun (WGS) entry which is preliminary data.</text>
</comment>
<dbReference type="OrthoDB" id="325673at2"/>
<sequence length="283" mass="32842">MNGTIHHILLRHLSPEGRRWLEGKLTALETDFKARSFYLAFGACPRFLGKEELQFTEAEYSSFNAIYPNFAATPWTADELGRILLMCALPPSDNRAVLDELFTTADYRELMALYRGLYFLSNAAEFPGRAREGLRTNMVGVFDAIALDNPYPARYLSEDAWNQMVLKAMFMQRPMYRIYRIEERKNERLADIFLDYAEERWSAHRPVSPELWRFVDGFVNERSLPALQKTLLEGDELEQLAAARALSDSKYPPAREWLKEQQLSTTDLPAWNTIGRRQERRAT</sequence>
<organism evidence="1 2">
    <name type="scientific">Neolewinella litorea</name>
    <dbReference type="NCBI Taxonomy" id="2562452"/>
    <lineage>
        <taxon>Bacteria</taxon>
        <taxon>Pseudomonadati</taxon>
        <taxon>Bacteroidota</taxon>
        <taxon>Saprospiria</taxon>
        <taxon>Saprospirales</taxon>
        <taxon>Lewinellaceae</taxon>
        <taxon>Neolewinella</taxon>
    </lineage>
</organism>
<dbReference type="NCBIfam" id="NF035938">
    <property type="entry name" value="EboA_domain"/>
    <property type="match status" value="1"/>
</dbReference>
<dbReference type="AlphaFoldDB" id="A0A4S4NP56"/>
<name>A0A4S4NP56_9BACT</name>
<evidence type="ECO:0000313" key="1">
    <source>
        <dbReference type="EMBL" id="THH41806.1"/>
    </source>
</evidence>
<dbReference type="InterPro" id="IPR047715">
    <property type="entry name" value="EboA_dom"/>
</dbReference>
<dbReference type="RefSeq" id="WP_136456656.1">
    <property type="nucleotide sequence ID" value="NZ_SRSF01000001.1"/>
</dbReference>